<sequence length="296" mass="31917">MKVQVERLLLQVNGLQLSLLQACPTDRRDQPTLILLHGFTGSALSWGSLLEEFASAGLRVIAFDLHGHGLSEAPAAPERYSMEHCQADLLAALRQLGIAPAEAILLGYSLGGRIALYCAFSGFFRALILESASPGIADPRERAARQRQDEELAASIEREGIAAFVARWEQLPLFASHQRLPEERRAALRAQRLTNRPQGLAGSLRGVGTGVQPPLHARLPELSLPVLLICGALDKKFCAIGKEMARLLPRATLAIVPDAGHTVHLEQPARFAGLVLSFCANLVPLRGQSPDATSGQ</sequence>
<reference evidence="5 6" key="1">
    <citation type="submission" date="2016-08" db="EMBL/GenBank/DDBJ databases">
        <title>Analysis of Carbohydrate Active Enzymes in Thermogemmatispora T81 Reveals Carbohydrate Degradation Ability.</title>
        <authorList>
            <person name="Tomazini A."/>
            <person name="Lal S."/>
            <person name="Stott M."/>
            <person name="Henrissat B."/>
            <person name="Polikarpov I."/>
            <person name="Sparling R."/>
            <person name="Levin D.B."/>
        </authorList>
    </citation>
    <scope>NUCLEOTIDE SEQUENCE [LARGE SCALE GENOMIC DNA]</scope>
    <source>
        <strain evidence="5 6">T81</strain>
    </source>
</reference>
<comment type="function">
    <text evidence="3">Catalyzes a proton abstraction reaction that results in 2,5-elimination of pyruvate from 2-succinyl-5-enolpyruvyl-6-hydroxy-3-cyclohexene-1-carboxylate (SEPHCHC) and the formation of 2-succinyl-6-hydroxy-2,4-cyclohexadiene-1-carboxylate (SHCHC).</text>
</comment>
<dbReference type="EC" id="4.2.99.20" evidence="3"/>
<evidence type="ECO:0000259" key="4">
    <source>
        <dbReference type="Pfam" id="PF00561"/>
    </source>
</evidence>
<feature type="domain" description="AB hydrolase-1" evidence="4">
    <location>
        <begin position="31"/>
        <end position="268"/>
    </location>
</feature>
<dbReference type="SUPFAM" id="SSF53474">
    <property type="entry name" value="alpha/beta-Hydrolases"/>
    <property type="match status" value="1"/>
</dbReference>
<comment type="catalytic activity">
    <reaction evidence="3">
        <text>5-enolpyruvoyl-6-hydroxy-2-succinyl-cyclohex-3-ene-1-carboxylate = (1R,6R)-6-hydroxy-2-succinyl-cyclohexa-2,4-diene-1-carboxylate + pyruvate</text>
        <dbReference type="Rhea" id="RHEA:25597"/>
        <dbReference type="ChEBI" id="CHEBI:15361"/>
        <dbReference type="ChEBI" id="CHEBI:58689"/>
        <dbReference type="ChEBI" id="CHEBI:58818"/>
        <dbReference type="EC" id="4.2.99.20"/>
    </reaction>
</comment>
<evidence type="ECO:0000256" key="2">
    <source>
        <dbReference type="ARBA" id="ARBA00023239"/>
    </source>
</evidence>
<protein>
    <recommendedName>
        <fullName evidence="3">Putative 2-succinyl-6-hydroxy-2,4-cyclohexadiene-1-carboxylate synthase</fullName>
        <shortName evidence="3">SHCHC synthase</shortName>
        <ecNumber evidence="3">4.2.99.20</ecNumber>
    </recommendedName>
</protein>
<dbReference type="InterPro" id="IPR029058">
    <property type="entry name" value="AB_hydrolase_fold"/>
</dbReference>
<dbReference type="OrthoDB" id="9808398at2"/>
<dbReference type="Gene3D" id="3.40.50.1820">
    <property type="entry name" value="alpha/beta hydrolase"/>
    <property type="match status" value="1"/>
</dbReference>
<dbReference type="GO" id="GO:0009234">
    <property type="term" value="P:menaquinone biosynthetic process"/>
    <property type="evidence" value="ECO:0007669"/>
    <property type="project" value="UniProtKB-UniRule"/>
</dbReference>
<dbReference type="NCBIfam" id="TIGR03695">
    <property type="entry name" value="menH_SHCHC"/>
    <property type="match status" value="1"/>
</dbReference>
<evidence type="ECO:0000313" key="5">
    <source>
        <dbReference type="EMBL" id="RAQ94769.1"/>
    </source>
</evidence>
<comment type="pathway">
    <text evidence="3">Quinol/quinone metabolism; menaquinone biosynthesis.</text>
</comment>
<dbReference type="PROSITE" id="PS51257">
    <property type="entry name" value="PROKAR_LIPOPROTEIN"/>
    <property type="match status" value="1"/>
</dbReference>
<dbReference type="EMBL" id="MCIF01000002">
    <property type="protein sequence ID" value="RAQ94769.1"/>
    <property type="molecule type" value="Genomic_DNA"/>
</dbReference>
<name>A0A328VD36_9CHLR</name>
<dbReference type="InterPro" id="IPR022485">
    <property type="entry name" value="SHCHC_synthase_MenH"/>
</dbReference>
<dbReference type="PANTHER" id="PTHR42916:SF1">
    <property type="entry name" value="PROTEIN PHYLLO, CHLOROPLASTIC"/>
    <property type="match status" value="1"/>
</dbReference>
<dbReference type="Proteomes" id="UP000248706">
    <property type="component" value="Unassembled WGS sequence"/>
</dbReference>
<dbReference type="PANTHER" id="PTHR42916">
    <property type="entry name" value="2-SUCCINYL-5-ENOLPYRUVYL-6-HYDROXY-3-CYCLOHEXENE-1-CARBOXYLATE SYNTHASE"/>
    <property type="match status" value="1"/>
</dbReference>
<dbReference type="UniPathway" id="UPA01057">
    <property type="reaction ID" value="UER00900"/>
</dbReference>
<keyword evidence="2 3" id="KW-0456">Lyase</keyword>
<organism evidence="5 6">
    <name type="scientific">Thermogemmatispora tikiterensis</name>
    <dbReference type="NCBI Taxonomy" id="1825093"/>
    <lineage>
        <taxon>Bacteria</taxon>
        <taxon>Bacillati</taxon>
        <taxon>Chloroflexota</taxon>
        <taxon>Ktedonobacteria</taxon>
        <taxon>Thermogemmatisporales</taxon>
        <taxon>Thermogemmatisporaceae</taxon>
        <taxon>Thermogemmatispora</taxon>
    </lineage>
</organism>
<evidence type="ECO:0000256" key="1">
    <source>
        <dbReference type="ARBA" id="ARBA00022428"/>
    </source>
</evidence>
<keyword evidence="6" id="KW-1185">Reference proteome</keyword>
<dbReference type="UniPathway" id="UPA00079"/>
<dbReference type="InterPro" id="IPR000639">
    <property type="entry name" value="Epox_hydrolase-like"/>
</dbReference>
<evidence type="ECO:0000313" key="6">
    <source>
        <dbReference type="Proteomes" id="UP000248706"/>
    </source>
</evidence>
<dbReference type="AlphaFoldDB" id="A0A328VD36"/>
<dbReference type="RefSeq" id="WP_112426933.1">
    <property type="nucleotide sequence ID" value="NZ_MCIF01000002.1"/>
</dbReference>
<dbReference type="GO" id="GO:0070205">
    <property type="term" value="F:2-succinyl-6-hydroxy-2,4-cyclohexadiene-1-carboxylate synthase activity"/>
    <property type="evidence" value="ECO:0007669"/>
    <property type="project" value="UniProtKB-UniRule"/>
</dbReference>
<comment type="caution">
    <text evidence="5">The sequence shown here is derived from an EMBL/GenBank/DDBJ whole genome shotgun (WGS) entry which is preliminary data.</text>
</comment>
<gene>
    <name evidence="3" type="primary">menH</name>
    <name evidence="5" type="ORF">A4R35_04420</name>
</gene>
<accession>A0A328VD36</accession>
<keyword evidence="1 3" id="KW-0474">Menaquinone biosynthesis</keyword>
<dbReference type="Pfam" id="PF00561">
    <property type="entry name" value="Abhydrolase_1"/>
    <property type="match status" value="1"/>
</dbReference>
<evidence type="ECO:0000256" key="3">
    <source>
        <dbReference type="HAMAP-Rule" id="MF_01660"/>
    </source>
</evidence>
<dbReference type="PRINTS" id="PR00412">
    <property type="entry name" value="EPOXHYDRLASE"/>
</dbReference>
<comment type="similarity">
    <text evidence="3">Belongs to the AB hydrolase superfamily. MenH family.</text>
</comment>
<dbReference type="HAMAP" id="MF_01660">
    <property type="entry name" value="MenH"/>
    <property type="match status" value="1"/>
</dbReference>
<comment type="pathway">
    <text evidence="3">Quinol/quinone metabolism; 1,4-dihydroxy-2-naphthoate biosynthesis; 1,4-dihydroxy-2-naphthoate from chorismate: step 3/7.</text>
</comment>
<comment type="subunit">
    <text evidence="3">Monomer.</text>
</comment>
<proteinExistence type="inferred from homology"/>
<dbReference type="InterPro" id="IPR000073">
    <property type="entry name" value="AB_hydrolase_1"/>
</dbReference>